<dbReference type="PANTHER" id="PTHR43420">
    <property type="entry name" value="ACETYLTRANSFERASE"/>
    <property type="match status" value="1"/>
</dbReference>
<gene>
    <name evidence="4" type="ORF">ABC228_10635</name>
</gene>
<dbReference type="InterPro" id="IPR016181">
    <property type="entry name" value="Acyl_CoA_acyltransferase"/>
</dbReference>
<dbReference type="EMBL" id="JBDIML010000003">
    <property type="protein sequence ID" value="MEN2767645.1"/>
    <property type="molecule type" value="Genomic_DNA"/>
</dbReference>
<keyword evidence="5" id="KW-1185">Reference proteome</keyword>
<name>A0ABU9XH81_9BACI</name>
<evidence type="ECO:0000256" key="1">
    <source>
        <dbReference type="ARBA" id="ARBA00022679"/>
    </source>
</evidence>
<protein>
    <submittedName>
        <fullName evidence="4">GNAT family N-acetyltransferase</fullName>
    </submittedName>
</protein>
<dbReference type="Proteomes" id="UP001444625">
    <property type="component" value="Unassembled WGS sequence"/>
</dbReference>
<accession>A0ABU9XH81</accession>
<keyword evidence="1" id="KW-0808">Transferase</keyword>
<dbReference type="CDD" id="cd04301">
    <property type="entry name" value="NAT_SF"/>
    <property type="match status" value="1"/>
</dbReference>
<dbReference type="Pfam" id="PF00583">
    <property type="entry name" value="Acetyltransf_1"/>
    <property type="match status" value="1"/>
</dbReference>
<dbReference type="RefSeq" id="WP_345825112.1">
    <property type="nucleotide sequence ID" value="NZ_JBDIML010000003.1"/>
</dbReference>
<dbReference type="SUPFAM" id="SSF55729">
    <property type="entry name" value="Acyl-CoA N-acyltransferases (Nat)"/>
    <property type="match status" value="1"/>
</dbReference>
<reference evidence="4 5" key="1">
    <citation type="submission" date="2024-05" db="EMBL/GenBank/DDBJ databases">
        <authorList>
            <person name="Haq I."/>
            <person name="Ullah Z."/>
            <person name="Ahmad R."/>
            <person name="Li M."/>
            <person name="Tong Y."/>
        </authorList>
    </citation>
    <scope>NUCLEOTIDE SEQUENCE [LARGE SCALE GENOMIC DNA]</scope>
    <source>
        <strain evidence="4 5">16A2E</strain>
    </source>
</reference>
<sequence>MTIQSATYNETQFILNHAINVFTESTVGHIEPSWDKALQSVSLFLNNGGYYFINTENNKIKGWIGIGVTYDSYTDKEIGFIQELYVLPEYRNAGIARELCKEATIHLKQQGCQEIQLNVFVGNGAKNLYRKLGFQDLYTTMKLDFGSNTD</sequence>
<evidence type="ECO:0000256" key="2">
    <source>
        <dbReference type="ARBA" id="ARBA00023315"/>
    </source>
</evidence>
<feature type="domain" description="N-acetyltransferase" evidence="3">
    <location>
        <begin position="1"/>
        <end position="150"/>
    </location>
</feature>
<proteinExistence type="predicted"/>
<dbReference type="PROSITE" id="PS51186">
    <property type="entry name" value="GNAT"/>
    <property type="match status" value="1"/>
</dbReference>
<dbReference type="InterPro" id="IPR050680">
    <property type="entry name" value="YpeA/RimI_acetyltransf"/>
</dbReference>
<organism evidence="4 5">
    <name type="scientific">Ornithinibacillus xuwenensis</name>
    <dbReference type="NCBI Taxonomy" id="3144668"/>
    <lineage>
        <taxon>Bacteria</taxon>
        <taxon>Bacillati</taxon>
        <taxon>Bacillota</taxon>
        <taxon>Bacilli</taxon>
        <taxon>Bacillales</taxon>
        <taxon>Bacillaceae</taxon>
        <taxon>Ornithinibacillus</taxon>
    </lineage>
</organism>
<dbReference type="InterPro" id="IPR000182">
    <property type="entry name" value="GNAT_dom"/>
</dbReference>
<dbReference type="Gene3D" id="3.40.630.30">
    <property type="match status" value="1"/>
</dbReference>
<evidence type="ECO:0000259" key="3">
    <source>
        <dbReference type="PROSITE" id="PS51186"/>
    </source>
</evidence>
<keyword evidence="2" id="KW-0012">Acyltransferase</keyword>
<evidence type="ECO:0000313" key="5">
    <source>
        <dbReference type="Proteomes" id="UP001444625"/>
    </source>
</evidence>
<comment type="caution">
    <text evidence="4">The sequence shown here is derived from an EMBL/GenBank/DDBJ whole genome shotgun (WGS) entry which is preliminary data.</text>
</comment>
<evidence type="ECO:0000313" key="4">
    <source>
        <dbReference type="EMBL" id="MEN2767645.1"/>
    </source>
</evidence>